<keyword evidence="4 5" id="KW-0694">RNA-binding</keyword>
<keyword evidence="3 5" id="KW-0949">S-adenosyl-L-methionine</keyword>
<feature type="binding site" evidence="5">
    <location>
        <begin position="327"/>
        <end position="333"/>
    </location>
    <ligand>
        <name>S-adenosyl-L-methionine</name>
        <dbReference type="ChEBI" id="CHEBI:59789"/>
    </ligand>
</feature>
<evidence type="ECO:0000256" key="4">
    <source>
        <dbReference type="ARBA" id="ARBA00022884"/>
    </source>
</evidence>
<dbReference type="PROSITE" id="PS51686">
    <property type="entry name" value="SAM_MT_RSMB_NOP"/>
    <property type="match status" value="1"/>
</dbReference>
<dbReference type="RefSeq" id="WP_144857549.1">
    <property type="nucleotide sequence ID" value="NZ_BAAAYT010000002.1"/>
</dbReference>
<dbReference type="Gene3D" id="3.40.50.150">
    <property type="entry name" value="Vaccinia Virus protein VP39"/>
    <property type="match status" value="1"/>
</dbReference>
<dbReference type="Pfam" id="PF01029">
    <property type="entry name" value="NusB"/>
    <property type="match status" value="1"/>
</dbReference>
<evidence type="ECO:0000313" key="9">
    <source>
        <dbReference type="Proteomes" id="UP000315628"/>
    </source>
</evidence>
<evidence type="ECO:0000313" key="8">
    <source>
        <dbReference type="EMBL" id="TWD14708.1"/>
    </source>
</evidence>
<dbReference type="PRINTS" id="PR02008">
    <property type="entry name" value="RCMTFAMILY"/>
</dbReference>
<dbReference type="CDD" id="cd02440">
    <property type="entry name" value="AdoMet_MTases"/>
    <property type="match status" value="1"/>
</dbReference>
<keyword evidence="9" id="KW-1185">Reference proteome</keyword>
<feature type="active site" description="Nucleophile" evidence="5">
    <location>
        <position position="456"/>
    </location>
</feature>
<feature type="compositionally biased region" description="Basic and acidic residues" evidence="6">
    <location>
        <begin position="1"/>
        <end position="12"/>
    </location>
</feature>
<evidence type="ECO:0000259" key="7">
    <source>
        <dbReference type="PROSITE" id="PS51686"/>
    </source>
</evidence>
<evidence type="ECO:0000256" key="3">
    <source>
        <dbReference type="ARBA" id="ARBA00022691"/>
    </source>
</evidence>
<gene>
    <name evidence="8" type="ORF">FB557_2132</name>
</gene>
<dbReference type="GO" id="GO:0003723">
    <property type="term" value="F:RNA binding"/>
    <property type="evidence" value="ECO:0007669"/>
    <property type="project" value="UniProtKB-UniRule"/>
</dbReference>
<feature type="compositionally biased region" description="Basic and acidic residues" evidence="6">
    <location>
        <begin position="18"/>
        <end position="33"/>
    </location>
</feature>
<name>A0A560WAR0_9MICO</name>
<feature type="binding site" evidence="5">
    <location>
        <position position="385"/>
    </location>
    <ligand>
        <name>S-adenosyl-L-methionine</name>
        <dbReference type="ChEBI" id="CHEBI:59789"/>
    </ligand>
</feature>
<dbReference type="GO" id="GO:0001510">
    <property type="term" value="P:RNA methylation"/>
    <property type="evidence" value="ECO:0007669"/>
    <property type="project" value="InterPro"/>
</dbReference>
<dbReference type="PANTHER" id="PTHR22807">
    <property type="entry name" value="NOP2 YEAST -RELATED NOL1/NOP2/FMU SUN DOMAIN-CONTAINING"/>
    <property type="match status" value="1"/>
</dbReference>
<evidence type="ECO:0000256" key="1">
    <source>
        <dbReference type="ARBA" id="ARBA00022603"/>
    </source>
</evidence>
<keyword evidence="2 5" id="KW-0808">Transferase</keyword>
<protein>
    <submittedName>
        <fullName evidence="8">16S rRNA (Cytosine967-C5)-methyltransferase</fullName>
    </submittedName>
</protein>
<dbReference type="GO" id="GO:0008173">
    <property type="term" value="F:RNA methyltransferase activity"/>
    <property type="evidence" value="ECO:0007669"/>
    <property type="project" value="InterPro"/>
</dbReference>
<proteinExistence type="inferred from homology"/>
<dbReference type="Gene3D" id="1.10.940.10">
    <property type="entry name" value="NusB-like"/>
    <property type="match status" value="1"/>
</dbReference>
<dbReference type="AlphaFoldDB" id="A0A560WAR0"/>
<dbReference type="InterPro" id="IPR029063">
    <property type="entry name" value="SAM-dependent_MTases_sf"/>
</dbReference>
<organism evidence="8 9">
    <name type="scientific">Marihabitans asiaticum</name>
    <dbReference type="NCBI Taxonomy" id="415218"/>
    <lineage>
        <taxon>Bacteria</taxon>
        <taxon>Bacillati</taxon>
        <taxon>Actinomycetota</taxon>
        <taxon>Actinomycetes</taxon>
        <taxon>Micrococcales</taxon>
        <taxon>Intrasporangiaceae</taxon>
        <taxon>Marihabitans</taxon>
    </lineage>
</organism>
<feature type="binding site" evidence="5">
    <location>
        <position position="403"/>
    </location>
    <ligand>
        <name>S-adenosyl-L-methionine</name>
        <dbReference type="ChEBI" id="CHEBI:59789"/>
    </ligand>
</feature>
<dbReference type="Proteomes" id="UP000315628">
    <property type="component" value="Unassembled WGS sequence"/>
</dbReference>
<keyword evidence="1 5" id="KW-0489">Methyltransferase</keyword>
<dbReference type="InterPro" id="IPR023267">
    <property type="entry name" value="RCMT"/>
</dbReference>
<accession>A0A560WAR0</accession>
<comment type="caution">
    <text evidence="8">The sequence shown here is derived from an EMBL/GenBank/DDBJ whole genome shotgun (WGS) entry which is preliminary data.</text>
</comment>
<dbReference type="InterPro" id="IPR001678">
    <property type="entry name" value="MeTrfase_RsmB-F_NOP2_dom"/>
</dbReference>
<feature type="binding site" evidence="5">
    <location>
        <position position="352"/>
    </location>
    <ligand>
        <name>S-adenosyl-L-methionine</name>
        <dbReference type="ChEBI" id="CHEBI:59789"/>
    </ligand>
</feature>
<dbReference type="EMBL" id="VIUW01000003">
    <property type="protein sequence ID" value="TWD14708.1"/>
    <property type="molecule type" value="Genomic_DNA"/>
</dbReference>
<dbReference type="InterPro" id="IPR035926">
    <property type="entry name" value="NusB-like_sf"/>
</dbReference>
<evidence type="ECO:0000256" key="2">
    <source>
        <dbReference type="ARBA" id="ARBA00022679"/>
    </source>
</evidence>
<feature type="region of interest" description="Disordered" evidence="6">
    <location>
        <begin position="1"/>
        <end position="59"/>
    </location>
</feature>
<comment type="similarity">
    <text evidence="5">Belongs to the class I-like SAM-binding methyltransferase superfamily. RsmB/NOP family.</text>
</comment>
<dbReference type="OrthoDB" id="9810297at2"/>
<dbReference type="InterPro" id="IPR049560">
    <property type="entry name" value="MeTrfase_RsmB-F_NOP2_cat"/>
</dbReference>
<dbReference type="SUPFAM" id="SSF48013">
    <property type="entry name" value="NusB-like"/>
    <property type="match status" value="1"/>
</dbReference>
<reference evidence="8 9" key="1">
    <citation type="submission" date="2019-06" db="EMBL/GenBank/DDBJ databases">
        <title>Sequencing the genomes of 1000 actinobacteria strains.</title>
        <authorList>
            <person name="Klenk H.-P."/>
        </authorList>
    </citation>
    <scope>NUCLEOTIDE SEQUENCE [LARGE SCALE GENOMIC DNA]</scope>
    <source>
        <strain evidence="8 9">DSM 18935</strain>
    </source>
</reference>
<evidence type="ECO:0000256" key="5">
    <source>
        <dbReference type="PROSITE-ProRule" id="PRU01023"/>
    </source>
</evidence>
<dbReference type="SUPFAM" id="SSF53335">
    <property type="entry name" value="S-adenosyl-L-methionine-dependent methyltransferases"/>
    <property type="match status" value="1"/>
</dbReference>
<dbReference type="Pfam" id="PF01189">
    <property type="entry name" value="Methyltr_RsmB-F"/>
    <property type="match status" value="1"/>
</dbReference>
<feature type="domain" description="SAM-dependent MTase RsmB/NOP-type" evidence="7">
    <location>
        <begin position="218"/>
        <end position="523"/>
    </location>
</feature>
<sequence>MSADRRGDRPTDGGRGGRPADDRRGGRPTDGRRGGRRGGPPQRSRTAPAQRGRQGDPSRLAAYTVLRAVADGAYANLELPQEIRRRRLSGRDAGFATELTYGTLRMQGLYDEIIAVAADRPVRRLDPSALDVLRLGAHQLFGMRVPEHAAADQSVALARQVAGAGAAGLVNAVMRRMSERTLEQWREEVVPDQPAAARLAVSTSHPEWVVKALRQALVGHGAATKETIDERLGELLTAHNVPAPVTLVARPGLSTAEELLGAVGLTTSAGEHSPFAVVIAGGDPGSLAAVREGRAAVQDEGSQLLPLALAQVPVEGVDGAERWLDLCAGPGGKAGLLASLAAERGAALVANEVSEHRAELVRQTLRPALAAAREAGRELEVRVGDGREVGAEEPARYHRVLVDAPCTGLGALRRRPEARWRRSPDDLTTLGPLQRDLLTSGLDALAPGGVLAYATCSPHLSETRFVVEDVLRRRGDAELLDAPETLQQVCVGDLEGTGDGPMAQLWPHLHGTDGMFLALIRKTR</sequence>
<evidence type="ECO:0000256" key="6">
    <source>
        <dbReference type="SAM" id="MobiDB-lite"/>
    </source>
</evidence>
<dbReference type="InterPro" id="IPR006027">
    <property type="entry name" value="NusB_RsmB_TIM44"/>
</dbReference>
<dbReference type="PANTHER" id="PTHR22807:SF53">
    <property type="entry name" value="RIBOSOMAL RNA SMALL SUBUNIT METHYLTRANSFERASE B-RELATED"/>
    <property type="match status" value="1"/>
</dbReference>
<dbReference type="GO" id="GO:0006355">
    <property type="term" value="P:regulation of DNA-templated transcription"/>
    <property type="evidence" value="ECO:0007669"/>
    <property type="project" value="InterPro"/>
</dbReference>